<proteinExistence type="predicted"/>
<dbReference type="OrthoDB" id="272685at2759"/>
<gene>
    <name evidence="1" type="ORF">ABL78_3650</name>
</gene>
<dbReference type="VEuPathDB" id="TriTrypDB:Lsey_0095_0090"/>
<name>A0A0N1IL72_LEPSE</name>
<accession>A0A0N1IL72</accession>
<protein>
    <submittedName>
        <fullName evidence="1">Uncharacterized protein</fullName>
    </submittedName>
</protein>
<dbReference type="Proteomes" id="UP000038009">
    <property type="component" value="Unassembled WGS sequence"/>
</dbReference>
<evidence type="ECO:0000313" key="1">
    <source>
        <dbReference type="EMBL" id="KPI87255.1"/>
    </source>
</evidence>
<evidence type="ECO:0000313" key="2">
    <source>
        <dbReference type="Proteomes" id="UP000038009"/>
    </source>
</evidence>
<dbReference type="AlphaFoldDB" id="A0A0N1IL72"/>
<comment type="caution">
    <text evidence="1">The sequence shown here is derived from an EMBL/GenBank/DDBJ whole genome shotgun (WGS) entry which is preliminary data.</text>
</comment>
<sequence length="131" mass="14491">MELRRFYGNRLLDYGFAVTTISCRHASLNFTVWRGGSITDSSTNTALVAKSLPSVLRGYWMSRRIIRNAKRLADCVESFFGVLSMALWLPPLRRRRALSKEGRRLAAAASVLGGVLCTVLDAPAPDASTDR</sequence>
<dbReference type="EMBL" id="LJSK01000095">
    <property type="protein sequence ID" value="KPI87255.1"/>
    <property type="molecule type" value="Genomic_DNA"/>
</dbReference>
<organism evidence="1 2">
    <name type="scientific">Leptomonas seymouri</name>
    <dbReference type="NCBI Taxonomy" id="5684"/>
    <lineage>
        <taxon>Eukaryota</taxon>
        <taxon>Discoba</taxon>
        <taxon>Euglenozoa</taxon>
        <taxon>Kinetoplastea</taxon>
        <taxon>Metakinetoplastina</taxon>
        <taxon>Trypanosomatida</taxon>
        <taxon>Trypanosomatidae</taxon>
        <taxon>Leishmaniinae</taxon>
        <taxon>Leptomonas</taxon>
    </lineage>
</organism>
<reference evidence="1 2" key="1">
    <citation type="journal article" date="2015" name="PLoS Pathog.">
        <title>Leptomonas seymouri: Adaptations to the Dixenous Life Cycle Analyzed by Genome Sequencing, Transcriptome Profiling and Co-infection with Leishmania donovani.</title>
        <authorList>
            <person name="Kraeva N."/>
            <person name="Butenko A."/>
            <person name="Hlavacova J."/>
            <person name="Kostygov A."/>
            <person name="Myskova J."/>
            <person name="Grybchuk D."/>
            <person name="Lestinova T."/>
            <person name="Votypka J."/>
            <person name="Volf P."/>
            <person name="Opperdoes F."/>
            <person name="Flegontov P."/>
            <person name="Lukes J."/>
            <person name="Yurchenko V."/>
        </authorList>
    </citation>
    <scope>NUCLEOTIDE SEQUENCE [LARGE SCALE GENOMIC DNA]</scope>
    <source>
        <strain evidence="1 2">ATCC 30220</strain>
    </source>
</reference>
<keyword evidence="2" id="KW-1185">Reference proteome</keyword>